<name>A0A819WN99_9BILA</name>
<evidence type="ECO:0000313" key="3">
    <source>
        <dbReference type="Proteomes" id="UP000663844"/>
    </source>
</evidence>
<comment type="caution">
    <text evidence="2">The sequence shown here is derived from an EMBL/GenBank/DDBJ whole genome shotgun (WGS) entry which is preliminary data.</text>
</comment>
<evidence type="ECO:0000313" key="2">
    <source>
        <dbReference type="EMBL" id="CAF4126938.1"/>
    </source>
</evidence>
<dbReference type="Gene3D" id="3.40.50.300">
    <property type="entry name" value="P-loop containing nucleotide triphosphate hydrolases"/>
    <property type="match status" value="1"/>
</dbReference>
<dbReference type="InterPro" id="IPR027417">
    <property type="entry name" value="P-loop_NTPase"/>
</dbReference>
<protein>
    <submittedName>
        <fullName evidence="2">Uncharacterized protein</fullName>
    </submittedName>
</protein>
<dbReference type="EMBL" id="CAJOAZ010006201">
    <property type="protein sequence ID" value="CAF4126938.1"/>
    <property type="molecule type" value="Genomic_DNA"/>
</dbReference>
<dbReference type="EMBL" id="CAJNOG010000958">
    <property type="protein sequence ID" value="CAF1388532.1"/>
    <property type="molecule type" value="Genomic_DNA"/>
</dbReference>
<accession>A0A819WN99</accession>
<reference evidence="2" key="1">
    <citation type="submission" date="2021-02" db="EMBL/GenBank/DDBJ databases">
        <authorList>
            <person name="Nowell W R."/>
        </authorList>
    </citation>
    <scope>NUCLEOTIDE SEQUENCE</scope>
</reference>
<dbReference type="AlphaFoldDB" id="A0A819WN99"/>
<proteinExistence type="predicted"/>
<dbReference type="Proteomes" id="UP000663844">
    <property type="component" value="Unassembled WGS sequence"/>
</dbReference>
<dbReference type="PANTHER" id="PTHR32046:SF11">
    <property type="entry name" value="IMMUNE-ASSOCIATED NUCLEOTIDE-BINDING PROTEIN 10-LIKE"/>
    <property type="match status" value="1"/>
</dbReference>
<sequence>MNVFVNYLSFQPFEEAENGRPIVLIPVSCFITYGDEFEDEKIEFGQFDSNENENYSGQSVNQYCKSYMFNIGKNINLRIIDTRGIADTRGLEQDTKNVEHILSYIINLSYLNAVCFLLKPNTNRPDAPFRACFIQLFDFLEHNATQNIIFCFTNTWVAFYAALNTITLLKTTINTLPIIIINLYLLNKIHFVFIVNHLDI</sequence>
<gene>
    <name evidence="1" type="ORF">JYZ213_LOCUS37069</name>
    <name evidence="2" type="ORF">OXD698_LOCUS36801</name>
</gene>
<evidence type="ECO:0000313" key="1">
    <source>
        <dbReference type="EMBL" id="CAF1388532.1"/>
    </source>
</evidence>
<dbReference type="Proteomes" id="UP000663845">
    <property type="component" value="Unassembled WGS sequence"/>
</dbReference>
<dbReference type="PANTHER" id="PTHR32046">
    <property type="entry name" value="G DOMAIN-CONTAINING PROTEIN"/>
    <property type="match status" value="1"/>
</dbReference>
<dbReference type="SUPFAM" id="SSF52540">
    <property type="entry name" value="P-loop containing nucleoside triphosphate hydrolases"/>
    <property type="match status" value="1"/>
</dbReference>
<organism evidence="2 3">
    <name type="scientific">Adineta steineri</name>
    <dbReference type="NCBI Taxonomy" id="433720"/>
    <lineage>
        <taxon>Eukaryota</taxon>
        <taxon>Metazoa</taxon>
        <taxon>Spiralia</taxon>
        <taxon>Gnathifera</taxon>
        <taxon>Rotifera</taxon>
        <taxon>Eurotatoria</taxon>
        <taxon>Bdelloidea</taxon>
        <taxon>Adinetida</taxon>
        <taxon>Adinetidae</taxon>
        <taxon>Adineta</taxon>
    </lineage>
</organism>